<dbReference type="WBParaSite" id="ACRNAN_scaffold14681.g18598.t1">
    <property type="protein sequence ID" value="ACRNAN_scaffold14681.g18598.t1"/>
    <property type="gene ID" value="ACRNAN_scaffold14681.g18598"/>
</dbReference>
<name>A0A914CV62_9BILA</name>
<sequence length="87" mass="9936">MLLTTVIPIIPEYLLRISHPNASEILLDDKIPDTQTNILGKRQVGGWDNMDWNNTWDTPGLANTSTFTTKKQAKVKNAIKKFYEAYK</sequence>
<dbReference type="AlphaFoldDB" id="A0A914CV62"/>
<reference evidence="2" key="1">
    <citation type="submission" date="2022-11" db="UniProtKB">
        <authorList>
            <consortium name="WormBaseParasite"/>
        </authorList>
    </citation>
    <scope>IDENTIFICATION</scope>
</reference>
<accession>A0A914CV62</accession>
<protein>
    <submittedName>
        <fullName evidence="2">Uncharacterized protein</fullName>
    </submittedName>
</protein>
<proteinExistence type="predicted"/>
<keyword evidence="1" id="KW-1185">Reference proteome</keyword>
<organism evidence="1 2">
    <name type="scientific">Acrobeloides nanus</name>
    <dbReference type="NCBI Taxonomy" id="290746"/>
    <lineage>
        <taxon>Eukaryota</taxon>
        <taxon>Metazoa</taxon>
        <taxon>Ecdysozoa</taxon>
        <taxon>Nematoda</taxon>
        <taxon>Chromadorea</taxon>
        <taxon>Rhabditida</taxon>
        <taxon>Tylenchina</taxon>
        <taxon>Cephalobomorpha</taxon>
        <taxon>Cephaloboidea</taxon>
        <taxon>Cephalobidae</taxon>
        <taxon>Acrobeloides</taxon>
    </lineage>
</organism>
<evidence type="ECO:0000313" key="2">
    <source>
        <dbReference type="WBParaSite" id="ACRNAN_scaffold14681.g18598.t1"/>
    </source>
</evidence>
<dbReference type="Proteomes" id="UP000887540">
    <property type="component" value="Unplaced"/>
</dbReference>
<evidence type="ECO:0000313" key="1">
    <source>
        <dbReference type="Proteomes" id="UP000887540"/>
    </source>
</evidence>